<feature type="signal peptide" evidence="2">
    <location>
        <begin position="1"/>
        <end position="21"/>
    </location>
</feature>
<dbReference type="SUPFAM" id="SSF56601">
    <property type="entry name" value="beta-lactamase/transpeptidase-like"/>
    <property type="match status" value="1"/>
</dbReference>
<dbReference type="Gene3D" id="3.40.710.10">
    <property type="entry name" value="DD-peptidase/beta-lactamase superfamily"/>
    <property type="match status" value="1"/>
</dbReference>
<organism evidence="4 5">
    <name type="scientific">Terrimonas rubra</name>
    <dbReference type="NCBI Taxonomy" id="1035890"/>
    <lineage>
        <taxon>Bacteria</taxon>
        <taxon>Pseudomonadati</taxon>
        <taxon>Bacteroidota</taxon>
        <taxon>Chitinophagia</taxon>
        <taxon>Chitinophagales</taxon>
        <taxon>Chitinophagaceae</taxon>
        <taxon>Terrimonas</taxon>
    </lineage>
</organism>
<feature type="domain" description="Beta-lactamase-related" evidence="3">
    <location>
        <begin position="43"/>
        <end position="351"/>
    </location>
</feature>
<keyword evidence="1 4" id="KW-0378">Hydrolase</keyword>
<reference evidence="5" key="1">
    <citation type="journal article" date="2019" name="Int. J. Syst. Evol. Microbiol.">
        <title>The Global Catalogue of Microorganisms (GCM) 10K type strain sequencing project: providing services to taxonomists for standard genome sequencing and annotation.</title>
        <authorList>
            <consortium name="The Broad Institute Genomics Platform"/>
            <consortium name="The Broad Institute Genome Sequencing Center for Infectious Disease"/>
            <person name="Wu L."/>
            <person name="Ma J."/>
        </authorList>
    </citation>
    <scope>NUCLEOTIDE SEQUENCE [LARGE SCALE GENOMIC DNA]</scope>
    <source>
        <strain evidence="5">KCTC 23299</strain>
    </source>
</reference>
<dbReference type="InterPro" id="IPR050789">
    <property type="entry name" value="Diverse_Enzym_Activities"/>
</dbReference>
<evidence type="ECO:0000256" key="2">
    <source>
        <dbReference type="SAM" id="SignalP"/>
    </source>
</evidence>
<dbReference type="RefSeq" id="WP_386097486.1">
    <property type="nucleotide sequence ID" value="NZ_JBHUOZ010000002.1"/>
</dbReference>
<accession>A0ABW6A3D8</accession>
<protein>
    <submittedName>
        <fullName evidence="4">Serine hydrolase domain-containing protein</fullName>
        <ecNumber evidence="4">3.-.-.-</ecNumber>
    </submittedName>
</protein>
<dbReference type="Proteomes" id="UP001597511">
    <property type="component" value="Unassembled WGS sequence"/>
</dbReference>
<sequence length="497" mass="56109">MPLKFLFLFTVLLITHRVVVAQSKAYHPLAKQFDSVSRYQQWAADIPGYVVAITTRDQVIYERSAGVVSTITHQTVNRFSDFHMASVSKPFAATAILQLCDQGKLHIDSTLVSYLPYFSMKDPRYKAITLYHILTHSSGIPDVTNYEWDKPQTDDQSAIRYAGSFTGTDLDFTPGTEFRYSNAAYDILAAVIYQVTGLTFEAYVKQHILQPIGMSASSFLLSNTVKTNFTQPHEIDSKLALSPAAIYPYNRIHAPSSTLHSNLNDLVNWARLFLQEGSLSATTILKKATWQKMITPQRLVDDRYQVCLSWFESLIEGRKVYFHSGGDIGYRTFVGFCPAENIAVILMGNNDLFDGATAGFMYFQTLFTGKTPAMPLKPAQLEWRKHILNGGLAKVKKVYARMKAERPIRYDTGGSSVLELASLLFGRDHRRTATDVLLWGASLYPQDGSWYGHLGDIHTVWKQNDKARQYYQKAILLMSGEQRIQAENKMKALITNK</sequence>
<gene>
    <name evidence="4" type="ORF">ACFS6H_09040</name>
</gene>
<dbReference type="PANTHER" id="PTHR43283:SF11">
    <property type="entry name" value="BETA-LACTAMASE-RELATED DOMAIN-CONTAINING PROTEIN"/>
    <property type="match status" value="1"/>
</dbReference>
<feature type="chain" id="PRO_5047345203" evidence="2">
    <location>
        <begin position="22"/>
        <end position="497"/>
    </location>
</feature>
<dbReference type="EMBL" id="JBHUOZ010000002">
    <property type="protein sequence ID" value="MFD2919849.1"/>
    <property type="molecule type" value="Genomic_DNA"/>
</dbReference>
<dbReference type="PANTHER" id="PTHR43283">
    <property type="entry name" value="BETA-LACTAMASE-RELATED"/>
    <property type="match status" value="1"/>
</dbReference>
<comment type="caution">
    <text evidence="4">The sequence shown here is derived from an EMBL/GenBank/DDBJ whole genome shotgun (WGS) entry which is preliminary data.</text>
</comment>
<keyword evidence="2" id="KW-0732">Signal</keyword>
<evidence type="ECO:0000313" key="5">
    <source>
        <dbReference type="Proteomes" id="UP001597511"/>
    </source>
</evidence>
<evidence type="ECO:0000259" key="3">
    <source>
        <dbReference type="Pfam" id="PF00144"/>
    </source>
</evidence>
<dbReference type="InterPro" id="IPR001466">
    <property type="entry name" value="Beta-lactam-related"/>
</dbReference>
<evidence type="ECO:0000256" key="1">
    <source>
        <dbReference type="ARBA" id="ARBA00022801"/>
    </source>
</evidence>
<dbReference type="EC" id="3.-.-.-" evidence="4"/>
<evidence type="ECO:0000313" key="4">
    <source>
        <dbReference type="EMBL" id="MFD2919849.1"/>
    </source>
</evidence>
<name>A0ABW6A3D8_9BACT</name>
<dbReference type="InterPro" id="IPR012338">
    <property type="entry name" value="Beta-lactam/transpept-like"/>
</dbReference>
<keyword evidence="5" id="KW-1185">Reference proteome</keyword>
<proteinExistence type="predicted"/>
<dbReference type="GO" id="GO:0016787">
    <property type="term" value="F:hydrolase activity"/>
    <property type="evidence" value="ECO:0007669"/>
    <property type="project" value="UniProtKB-KW"/>
</dbReference>
<dbReference type="Pfam" id="PF00144">
    <property type="entry name" value="Beta-lactamase"/>
    <property type="match status" value="1"/>
</dbReference>